<sequence>MNQSEPAANAQLRPLVLSGQPQQRRGFNTCETLLSHQSEYPRNATELAISLVNLVFPYDVRNTQRSLARMYDRVKAVEAKASVDSAARQQAERSMAALEKEMTALQAMVAQSKPGPSEHMRVEDLETELRQKHEEMIEMVSELNKQRESLLADVNRLVDQTKQIQQDVTARSIAITEEPTVAGEDKATHPGEAAAKVVSTALVPEKEVEAENIEPVERRTTEKNQVVKQKASDGRLRRLAFTRFAKFIDAKARAEEPPTIRAHKLLIWEFIDGLEDKEMSIFVQNMLLKTFPELVVPSKGRGKPFRRIILEGQLEWCQVLEAIKSMPVPPFFLDET</sequence>
<feature type="region of interest" description="Disordered" evidence="2">
    <location>
        <begin position="1"/>
        <end position="21"/>
    </location>
</feature>
<dbReference type="Proteomes" id="UP000689129">
    <property type="component" value="Unassembled WGS sequence"/>
</dbReference>
<name>A0A8I2ZLG5_VERLO</name>
<gene>
    <name evidence="3" type="ORF">HYQ45_018907</name>
</gene>
<evidence type="ECO:0000313" key="4">
    <source>
        <dbReference type="Proteomes" id="UP000689129"/>
    </source>
</evidence>
<feature type="coiled-coil region" evidence="1">
    <location>
        <begin position="88"/>
        <end position="160"/>
    </location>
</feature>
<dbReference type="AlphaFoldDB" id="A0A8I2ZLG5"/>
<accession>A0A8I2ZLG5</accession>
<protein>
    <submittedName>
        <fullName evidence="3">Uncharacterized protein</fullName>
    </submittedName>
</protein>
<keyword evidence="1" id="KW-0175">Coiled coil</keyword>
<dbReference type="OrthoDB" id="5227874at2759"/>
<evidence type="ECO:0000313" key="3">
    <source>
        <dbReference type="EMBL" id="KAG7134207.1"/>
    </source>
</evidence>
<proteinExistence type="predicted"/>
<evidence type="ECO:0000256" key="2">
    <source>
        <dbReference type="SAM" id="MobiDB-lite"/>
    </source>
</evidence>
<reference evidence="3" key="1">
    <citation type="journal article" date="2021" name="Mol. Plant Pathol.">
        <title>A 20-kb lineage-specific genomic region tames virulence in pathogenic amphidiploid Verticillium longisporum.</title>
        <authorList>
            <person name="Harting R."/>
            <person name="Starke J."/>
            <person name="Kusch H."/>
            <person name="Poggeler S."/>
            <person name="Maurus I."/>
            <person name="Schluter R."/>
            <person name="Landesfeind M."/>
            <person name="Bulla I."/>
            <person name="Nowrousian M."/>
            <person name="de Jonge R."/>
            <person name="Stahlhut G."/>
            <person name="Hoff K.J."/>
            <person name="Asshauer K.P."/>
            <person name="Thurmer A."/>
            <person name="Stanke M."/>
            <person name="Daniel R."/>
            <person name="Morgenstern B."/>
            <person name="Thomma B.P.H.J."/>
            <person name="Kronstad J.W."/>
            <person name="Braus-Stromeyer S.A."/>
            <person name="Braus G.H."/>
        </authorList>
    </citation>
    <scope>NUCLEOTIDE SEQUENCE</scope>
    <source>
        <strain evidence="3">Vl32</strain>
    </source>
</reference>
<organism evidence="3 4">
    <name type="scientific">Verticillium longisporum</name>
    <name type="common">Verticillium dahliae var. longisporum</name>
    <dbReference type="NCBI Taxonomy" id="100787"/>
    <lineage>
        <taxon>Eukaryota</taxon>
        <taxon>Fungi</taxon>
        <taxon>Dikarya</taxon>
        <taxon>Ascomycota</taxon>
        <taxon>Pezizomycotina</taxon>
        <taxon>Sordariomycetes</taxon>
        <taxon>Hypocreomycetidae</taxon>
        <taxon>Glomerellales</taxon>
        <taxon>Plectosphaerellaceae</taxon>
        <taxon>Verticillium</taxon>
    </lineage>
</organism>
<dbReference type="EMBL" id="JAEMWZ010000144">
    <property type="protein sequence ID" value="KAG7134207.1"/>
    <property type="molecule type" value="Genomic_DNA"/>
</dbReference>
<evidence type="ECO:0000256" key="1">
    <source>
        <dbReference type="SAM" id="Coils"/>
    </source>
</evidence>
<comment type="caution">
    <text evidence="3">The sequence shown here is derived from an EMBL/GenBank/DDBJ whole genome shotgun (WGS) entry which is preliminary data.</text>
</comment>